<reference evidence="3" key="1">
    <citation type="submission" date="2016-06" db="UniProtKB">
        <authorList>
            <consortium name="WormBaseParasite"/>
        </authorList>
    </citation>
    <scope>IDENTIFICATION</scope>
</reference>
<gene>
    <name evidence="1" type="ORF">SBAD_LOCUS9204</name>
</gene>
<evidence type="ECO:0000313" key="1">
    <source>
        <dbReference type="EMBL" id="VDP21886.1"/>
    </source>
</evidence>
<dbReference type="Proteomes" id="UP000270296">
    <property type="component" value="Unassembled WGS sequence"/>
</dbReference>
<reference evidence="1 2" key="2">
    <citation type="submission" date="2018-11" db="EMBL/GenBank/DDBJ databases">
        <authorList>
            <consortium name="Pathogen Informatics"/>
        </authorList>
    </citation>
    <scope>NUCLEOTIDE SEQUENCE [LARGE SCALE GENOMIC DNA]</scope>
</reference>
<sequence length="85" mass="9619">MLRSVDQAFSFGGECGHRLNVWSLSTGVVTSHPYPIDVMGASALLCQYNPRYVIFNRVEKAFSQSTKAMHKKELIFHHVPRVGLR</sequence>
<dbReference type="WBParaSite" id="SBAD_0000953401-mRNA-1">
    <property type="protein sequence ID" value="SBAD_0000953401-mRNA-1"/>
    <property type="gene ID" value="SBAD_0000953401"/>
</dbReference>
<name>A0A183J006_9BILA</name>
<evidence type="ECO:0000313" key="2">
    <source>
        <dbReference type="Proteomes" id="UP000270296"/>
    </source>
</evidence>
<protein>
    <submittedName>
        <fullName evidence="3">WD_REPEATS_REGION domain-containing protein</fullName>
    </submittedName>
</protein>
<evidence type="ECO:0000313" key="3">
    <source>
        <dbReference type="WBParaSite" id="SBAD_0000953401-mRNA-1"/>
    </source>
</evidence>
<accession>A0A183J006</accession>
<organism evidence="3">
    <name type="scientific">Soboliphyme baturini</name>
    <dbReference type="NCBI Taxonomy" id="241478"/>
    <lineage>
        <taxon>Eukaryota</taxon>
        <taxon>Metazoa</taxon>
        <taxon>Ecdysozoa</taxon>
        <taxon>Nematoda</taxon>
        <taxon>Enoplea</taxon>
        <taxon>Dorylaimia</taxon>
        <taxon>Dioctophymatida</taxon>
        <taxon>Dioctophymatoidea</taxon>
        <taxon>Soboliphymatidae</taxon>
        <taxon>Soboliphyme</taxon>
    </lineage>
</organism>
<dbReference type="AlphaFoldDB" id="A0A183J006"/>
<keyword evidence="2" id="KW-1185">Reference proteome</keyword>
<dbReference type="EMBL" id="UZAM01012445">
    <property type="protein sequence ID" value="VDP21886.1"/>
    <property type="molecule type" value="Genomic_DNA"/>
</dbReference>
<proteinExistence type="predicted"/>